<protein>
    <submittedName>
        <fullName evidence="1">Uncharacterized protein</fullName>
    </submittedName>
</protein>
<name>A0AAV4QUI1_CAEEX</name>
<comment type="caution">
    <text evidence="1">The sequence shown here is derived from an EMBL/GenBank/DDBJ whole genome shotgun (WGS) entry which is preliminary data.</text>
</comment>
<evidence type="ECO:0000313" key="2">
    <source>
        <dbReference type="Proteomes" id="UP001054945"/>
    </source>
</evidence>
<keyword evidence="2" id="KW-1185">Reference proteome</keyword>
<gene>
    <name evidence="1" type="ORF">CEXT_373631</name>
</gene>
<dbReference type="AlphaFoldDB" id="A0AAV4QUI1"/>
<dbReference type="Proteomes" id="UP001054945">
    <property type="component" value="Unassembled WGS sequence"/>
</dbReference>
<organism evidence="1 2">
    <name type="scientific">Caerostris extrusa</name>
    <name type="common">Bark spider</name>
    <name type="synonym">Caerostris bankana</name>
    <dbReference type="NCBI Taxonomy" id="172846"/>
    <lineage>
        <taxon>Eukaryota</taxon>
        <taxon>Metazoa</taxon>
        <taxon>Ecdysozoa</taxon>
        <taxon>Arthropoda</taxon>
        <taxon>Chelicerata</taxon>
        <taxon>Arachnida</taxon>
        <taxon>Araneae</taxon>
        <taxon>Araneomorphae</taxon>
        <taxon>Entelegynae</taxon>
        <taxon>Araneoidea</taxon>
        <taxon>Araneidae</taxon>
        <taxon>Caerostris</taxon>
    </lineage>
</organism>
<reference evidence="1 2" key="1">
    <citation type="submission" date="2021-06" db="EMBL/GenBank/DDBJ databases">
        <title>Caerostris extrusa draft genome.</title>
        <authorList>
            <person name="Kono N."/>
            <person name="Arakawa K."/>
        </authorList>
    </citation>
    <scope>NUCLEOTIDE SEQUENCE [LARGE SCALE GENOMIC DNA]</scope>
</reference>
<proteinExistence type="predicted"/>
<accession>A0AAV4QUI1</accession>
<evidence type="ECO:0000313" key="1">
    <source>
        <dbReference type="EMBL" id="GIY11765.1"/>
    </source>
</evidence>
<sequence length="77" mass="8746">MKIADLMVREAENIVDPRLLANPCGCRGRGSGIPSFYLVYLSRHRESMALLPAIEMPFFSACWFFSVHPRLVCKSDK</sequence>
<dbReference type="EMBL" id="BPLR01006691">
    <property type="protein sequence ID" value="GIY11765.1"/>
    <property type="molecule type" value="Genomic_DNA"/>
</dbReference>